<dbReference type="CDD" id="cd09731">
    <property type="entry name" value="Cse2_I-E"/>
    <property type="match status" value="1"/>
</dbReference>
<comment type="caution">
    <text evidence="1">The sequence shown here is derived from an EMBL/GenBank/DDBJ whole genome shotgun (WGS) entry which is preliminary data.</text>
</comment>
<dbReference type="AlphaFoldDB" id="A0A022PHN0"/>
<dbReference type="InterPro" id="IPR013382">
    <property type="entry name" value="CRISPR-assoc_prot_Cse2"/>
</dbReference>
<dbReference type="Pfam" id="PF09485">
    <property type="entry name" value="CRISPR_Cse2"/>
    <property type="match status" value="1"/>
</dbReference>
<gene>
    <name evidence="1" type="ORF">BA1DRAFT_01784</name>
</gene>
<dbReference type="InterPro" id="IPR038287">
    <property type="entry name" value="Cse2_sf"/>
</dbReference>
<accession>A0A022PHN0</accession>
<sequence length="193" mass="21919">MDSKTEIILLRWWQSMFMSPKQLKEKGIIPAPSTYKAQLKRCENVEMAMLTEGFRDLWFSLPDEISLSESPAKLEYWATMAAALVYVKSNSGITLAVAAGKKGGGNKPVVSELRFSQLQNAKTPNELLRRLRQILQKVKGNISVLALARDIEEWFAEYGQLQPCKADKRIKVKWVMDYYRAASGKSVDLSDFH</sequence>
<proteinExistence type="predicted"/>
<dbReference type="NCBIfam" id="TIGR02548">
    <property type="entry name" value="casB_cse2"/>
    <property type="match status" value="1"/>
</dbReference>
<protein>
    <submittedName>
        <fullName evidence="1">CRISPR-associated protein, Cse2 family</fullName>
    </submittedName>
</protein>
<name>A0A022PHN0_9GAMM</name>
<dbReference type="PATRIC" id="fig|1393736.3.peg.1803"/>
<dbReference type="RefSeq" id="WP_036777992.1">
    <property type="nucleotide sequence ID" value="NZ_CAWLTM010000094.1"/>
</dbReference>
<dbReference type="EMBL" id="JFGV01000021">
    <property type="protein sequence ID" value="EYU15652.1"/>
    <property type="molecule type" value="Genomic_DNA"/>
</dbReference>
<reference evidence="1 2" key="1">
    <citation type="submission" date="2014-03" db="EMBL/GenBank/DDBJ databases">
        <title>Draft Genome of Photorhabdus luminescens BA1, an Egyptian Isolate.</title>
        <authorList>
            <person name="Ghazal S."/>
            <person name="Hurst S.G.IV."/>
            <person name="Morris K."/>
            <person name="Thomas K."/>
            <person name="Tisa L.S."/>
        </authorList>
    </citation>
    <scope>NUCLEOTIDE SEQUENCE [LARGE SCALE GENOMIC DNA]</scope>
    <source>
        <strain evidence="1 2">BA1</strain>
    </source>
</reference>
<organism evidence="1 2">
    <name type="scientific">Photorhabdus aegyptia</name>
    <dbReference type="NCBI Taxonomy" id="2805098"/>
    <lineage>
        <taxon>Bacteria</taxon>
        <taxon>Pseudomonadati</taxon>
        <taxon>Pseudomonadota</taxon>
        <taxon>Gammaproteobacteria</taxon>
        <taxon>Enterobacterales</taxon>
        <taxon>Morganellaceae</taxon>
        <taxon>Photorhabdus</taxon>
    </lineage>
</organism>
<evidence type="ECO:0000313" key="2">
    <source>
        <dbReference type="Proteomes" id="UP000023464"/>
    </source>
</evidence>
<keyword evidence="2" id="KW-1185">Reference proteome</keyword>
<dbReference type="Gene3D" id="1.10.520.40">
    <property type="entry name" value="CRISPR-associated protein Cse2"/>
    <property type="match status" value="1"/>
</dbReference>
<evidence type="ECO:0000313" key="1">
    <source>
        <dbReference type="EMBL" id="EYU15652.1"/>
    </source>
</evidence>
<dbReference type="Proteomes" id="UP000023464">
    <property type="component" value="Unassembled WGS sequence"/>
</dbReference>